<evidence type="ECO:0000256" key="2">
    <source>
        <dbReference type="ARBA" id="ARBA00007441"/>
    </source>
</evidence>
<name>A0A5C8PTG3_9HYPH</name>
<dbReference type="AlphaFoldDB" id="A0A5C8PTG3"/>
<dbReference type="EMBL" id="VDUZ01000003">
    <property type="protein sequence ID" value="TXL81608.1"/>
    <property type="molecule type" value="Genomic_DNA"/>
</dbReference>
<dbReference type="RefSeq" id="WP_147845517.1">
    <property type="nucleotide sequence ID" value="NZ_VDUZ01000003.1"/>
</dbReference>
<evidence type="ECO:0000256" key="4">
    <source>
        <dbReference type="ARBA" id="ARBA00022679"/>
    </source>
</evidence>
<dbReference type="PROSITE" id="PS00105">
    <property type="entry name" value="AA_TRANSFER_CLASS_1"/>
    <property type="match status" value="1"/>
</dbReference>
<dbReference type="InterPro" id="IPR050596">
    <property type="entry name" value="AspAT/PAT-like"/>
</dbReference>
<evidence type="ECO:0000313" key="9">
    <source>
        <dbReference type="EMBL" id="TXL81608.1"/>
    </source>
</evidence>
<evidence type="ECO:0000256" key="5">
    <source>
        <dbReference type="ARBA" id="ARBA00022898"/>
    </source>
</evidence>
<comment type="similarity">
    <text evidence="2 7">Belongs to the class-I pyridoxal-phosphate-dependent aminotransferase family.</text>
</comment>
<dbReference type="GO" id="GO:0030170">
    <property type="term" value="F:pyridoxal phosphate binding"/>
    <property type="evidence" value="ECO:0007669"/>
    <property type="project" value="InterPro"/>
</dbReference>
<dbReference type="InterPro" id="IPR015424">
    <property type="entry name" value="PyrdxlP-dep_Trfase"/>
</dbReference>
<dbReference type="NCBIfam" id="NF004770">
    <property type="entry name" value="PRK06108.1"/>
    <property type="match status" value="1"/>
</dbReference>
<dbReference type="GO" id="GO:0004069">
    <property type="term" value="F:L-aspartate:2-oxoglutarate aminotransferase activity"/>
    <property type="evidence" value="ECO:0007669"/>
    <property type="project" value="UniProtKB-EC"/>
</dbReference>
<dbReference type="OrthoDB" id="9763453at2"/>
<keyword evidence="3 7" id="KW-0032">Aminotransferase</keyword>
<evidence type="ECO:0000259" key="8">
    <source>
        <dbReference type="Pfam" id="PF00155"/>
    </source>
</evidence>
<evidence type="ECO:0000256" key="7">
    <source>
        <dbReference type="RuleBase" id="RU000481"/>
    </source>
</evidence>
<evidence type="ECO:0000313" key="10">
    <source>
        <dbReference type="Proteomes" id="UP000321638"/>
    </source>
</evidence>
<keyword evidence="5" id="KW-0663">Pyridoxal phosphate</keyword>
<dbReference type="EC" id="2.6.1.-" evidence="7"/>
<dbReference type="InterPro" id="IPR004838">
    <property type="entry name" value="NHTrfase_class1_PyrdxlP-BS"/>
</dbReference>
<dbReference type="SUPFAM" id="SSF53383">
    <property type="entry name" value="PLP-dependent transferases"/>
    <property type="match status" value="1"/>
</dbReference>
<gene>
    <name evidence="9" type="ORF">FHP25_03515</name>
</gene>
<reference evidence="9 10" key="1">
    <citation type="submission" date="2019-06" db="EMBL/GenBank/DDBJ databases">
        <title>New taxonomy in bacterial strain CC-CFT640, isolated from vineyard.</title>
        <authorList>
            <person name="Lin S.-Y."/>
            <person name="Tsai C.-F."/>
            <person name="Young C.-C."/>
        </authorList>
    </citation>
    <scope>NUCLEOTIDE SEQUENCE [LARGE SCALE GENOMIC DNA]</scope>
    <source>
        <strain evidence="9 10">CC-CFT640</strain>
    </source>
</reference>
<proteinExistence type="inferred from homology"/>
<dbReference type="Proteomes" id="UP000321638">
    <property type="component" value="Unassembled WGS sequence"/>
</dbReference>
<evidence type="ECO:0000256" key="6">
    <source>
        <dbReference type="ARBA" id="ARBA00049185"/>
    </source>
</evidence>
<dbReference type="PANTHER" id="PTHR46383">
    <property type="entry name" value="ASPARTATE AMINOTRANSFERASE"/>
    <property type="match status" value="1"/>
</dbReference>
<sequence length="398" mass="42809">MLPSRAFLPGAKAPISGHIADIPTSRIGDVAAVGRGNPDVIPLWFGEGDLPTPRFICDAAERAMQAGETFYTWQRGIPELRDAIARYTGALYGIDCGAERITVTGSGMQAIILTCQALIDPGDNIVVVSPVWPNIVSALSIVRGISKPVLLERADGVNWSLDLDKLFDAVDERTRAIFVNSPSNPTGWTMPSAQQKAILEFARARGIWVMADEVYARIVYNAPHAPSFLEHAAPDDPLIVLQSFSKPWAMTGWRLGWITSPDSLGEEIAKLLQFNLSGSPAFLQRGAVAAIEHGDDFVRSMVDRCRAGGELVFQRLSALPQVKVARPEAAFYAFFSVDGISDSLAFAKKLVTDHQVGIAPGVAFGPGGEGNFRLCFASGTERLSAAMDRIEAGIRAAS</sequence>
<evidence type="ECO:0000256" key="3">
    <source>
        <dbReference type="ARBA" id="ARBA00022576"/>
    </source>
</evidence>
<dbReference type="Gene3D" id="3.40.640.10">
    <property type="entry name" value="Type I PLP-dependent aspartate aminotransferase-like (Major domain)"/>
    <property type="match status" value="1"/>
</dbReference>
<keyword evidence="4 7" id="KW-0808">Transferase</keyword>
<dbReference type="Pfam" id="PF00155">
    <property type="entry name" value="Aminotran_1_2"/>
    <property type="match status" value="1"/>
</dbReference>
<dbReference type="InterPro" id="IPR004839">
    <property type="entry name" value="Aminotransferase_I/II_large"/>
</dbReference>
<accession>A0A5C8PTG3</accession>
<dbReference type="PANTHER" id="PTHR46383:SF2">
    <property type="entry name" value="AMINOTRANSFERASE"/>
    <property type="match status" value="1"/>
</dbReference>
<protein>
    <recommendedName>
        <fullName evidence="7">Aminotransferase</fullName>
        <ecNumber evidence="7">2.6.1.-</ecNumber>
    </recommendedName>
</protein>
<dbReference type="InterPro" id="IPR015421">
    <property type="entry name" value="PyrdxlP-dep_Trfase_major"/>
</dbReference>
<comment type="catalytic activity">
    <reaction evidence="6">
        <text>L-aspartate + 2-oxoglutarate = oxaloacetate + L-glutamate</text>
        <dbReference type="Rhea" id="RHEA:21824"/>
        <dbReference type="ChEBI" id="CHEBI:16452"/>
        <dbReference type="ChEBI" id="CHEBI:16810"/>
        <dbReference type="ChEBI" id="CHEBI:29985"/>
        <dbReference type="ChEBI" id="CHEBI:29991"/>
        <dbReference type="EC" id="2.6.1.1"/>
    </reaction>
</comment>
<evidence type="ECO:0000256" key="1">
    <source>
        <dbReference type="ARBA" id="ARBA00001933"/>
    </source>
</evidence>
<organism evidence="9 10">
    <name type="scientific">Vineibacter terrae</name>
    <dbReference type="NCBI Taxonomy" id="2586908"/>
    <lineage>
        <taxon>Bacteria</taxon>
        <taxon>Pseudomonadati</taxon>
        <taxon>Pseudomonadota</taxon>
        <taxon>Alphaproteobacteria</taxon>
        <taxon>Hyphomicrobiales</taxon>
        <taxon>Vineibacter</taxon>
    </lineage>
</organism>
<dbReference type="CDD" id="cd00609">
    <property type="entry name" value="AAT_like"/>
    <property type="match status" value="1"/>
</dbReference>
<dbReference type="GO" id="GO:0006520">
    <property type="term" value="P:amino acid metabolic process"/>
    <property type="evidence" value="ECO:0007669"/>
    <property type="project" value="InterPro"/>
</dbReference>
<dbReference type="InterPro" id="IPR015422">
    <property type="entry name" value="PyrdxlP-dep_Trfase_small"/>
</dbReference>
<comment type="cofactor">
    <cofactor evidence="1 7">
        <name>pyridoxal 5'-phosphate</name>
        <dbReference type="ChEBI" id="CHEBI:597326"/>
    </cofactor>
</comment>
<comment type="caution">
    <text evidence="9">The sequence shown here is derived from an EMBL/GenBank/DDBJ whole genome shotgun (WGS) entry which is preliminary data.</text>
</comment>
<keyword evidence="10" id="KW-1185">Reference proteome</keyword>
<feature type="domain" description="Aminotransferase class I/classII large" evidence="8">
    <location>
        <begin position="44"/>
        <end position="382"/>
    </location>
</feature>
<dbReference type="Gene3D" id="3.90.1150.10">
    <property type="entry name" value="Aspartate Aminotransferase, domain 1"/>
    <property type="match status" value="1"/>
</dbReference>